<dbReference type="AlphaFoldDB" id="A0A2S5TI18"/>
<comment type="caution">
    <text evidence="2">The sequence shown here is derived from an EMBL/GenBank/DDBJ whole genome shotgun (WGS) entry which is preliminary data.</text>
</comment>
<dbReference type="InterPro" id="IPR006674">
    <property type="entry name" value="HD_domain"/>
</dbReference>
<keyword evidence="3" id="KW-1185">Reference proteome</keyword>
<feature type="domain" description="HD" evidence="1">
    <location>
        <begin position="47"/>
        <end position="88"/>
    </location>
</feature>
<proteinExistence type="predicted"/>
<evidence type="ECO:0000259" key="1">
    <source>
        <dbReference type="Pfam" id="PF01966"/>
    </source>
</evidence>
<dbReference type="Pfam" id="PF01966">
    <property type="entry name" value="HD"/>
    <property type="match status" value="1"/>
</dbReference>
<dbReference type="Proteomes" id="UP000238220">
    <property type="component" value="Unassembled WGS sequence"/>
</dbReference>
<dbReference type="CDD" id="cd00077">
    <property type="entry name" value="HDc"/>
    <property type="match status" value="1"/>
</dbReference>
<evidence type="ECO:0000313" key="3">
    <source>
        <dbReference type="Proteomes" id="UP000238220"/>
    </source>
</evidence>
<dbReference type="SUPFAM" id="SSF109604">
    <property type="entry name" value="HD-domain/PDEase-like"/>
    <property type="match status" value="1"/>
</dbReference>
<dbReference type="InterPro" id="IPR003607">
    <property type="entry name" value="HD/PDEase_dom"/>
</dbReference>
<dbReference type="OrthoDB" id="8478129at2"/>
<dbReference type="Gene3D" id="1.10.3210.10">
    <property type="entry name" value="Hypothetical protein af1432"/>
    <property type="match status" value="1"/>
</dbReference>
<dbReference type="PANTHER" id="PTHR35569:SF1">
    <property type="entry name" value="CYANAMIDE HYDRATASE DDI2-RELATED"/>
    <property type="match status" value="1"/>
</dbReference>
<name>A0A2S5TI18_9GAMM</name>
<accession>A0A2S5TI18</accession>
<protein>
    <recommendedName>
        <fullName evidence="1">HD domain-containing protein</fullName>
    </recommendedName>
</protein>
<gene>
    <name evidence="2" type="ORF">C3942_07690</name>
</gene>
<dbReference type="EMBL" id="PSNW01000003">
    <property type="protein sequence ID" value="PPE74636.1"/>
    <property type="molecule type" value="Genomic_DNA"/>
</dbReference>
<reference evidence="2 3" key="1">
    <citation type="submission" date="2018-02" db="EMBL/GenBank/DDBJ databases">
        <title>Genome sequencing of Solimonas sp. HR-BB.</title>
        <authorList>
            <person name="Lee Y."/>
            <person name="Jeon C.O."/>
        </authorList>
    </citation>
    <scope>NUCLEOTIDE SEQUENCE [LARGE SCALE GENOMIC DNA]</scope>
    <source>
        <strain evidence="2 3">HR-BB</strain>
    </source>
</reference>
<sequence length="219" mass="24323">MAAPSLVPIPSARGRTMDALLRAQMPDTRIVAEAGALVRAAFDDRLFHHTLRTHFLARRYAERFGIRCDPEQLAMACLFHDLGLVAPQYRADRAFTFSSSGAMKPFLLARGWTAARIVPAMEAIDFHMQLLPRWELGETAGLLQVGAWMDVTGLRSRRLPGAVREARAQFRRGSFFWQFNACLAGQLVSPRRALGLLAPRGREPAGHYGCEAHRPCLAA</sequence>
<dbReference type="PANTHER" id="PTHR35569">
    <property type="entry name" value="CYANAMIDE HYDRATASE DDI2-RELATED"/>
    <property type="match status" value="1"/>
</dbReference>
<evidence type="ECO:0000313" key="2">
    <source>
        <dbReference type="EMBL" id="PPE74636.1"/>
    </source>
</evidence>
<organism evidence="2 3">
    <name type="scientific">Solimonas fluminis</name>
    <dbReference type="NCBI Taxonomy" id="2086571"/>
    <lineage>
        <taxon>Bacteria</taxon>
        <taxon>Pseudomonadati</taxon>
        <taxon>Pseudomonadota</taxon>
        <taxon>Gammaproteobacteria</taxon>
        <taxon>Nevskiales</taxon>
        <taxon>Nevskiaceae</taxon>
        <taxon>Solimonas</taxon>
    </lineage>
</organism>